<protein>
    <submittedName>
        <fullName evidence="1">Uncharacterized protein</fullName>
    </submittedName>
</protein>
<dbReference type="OrthoDB" id="2384430at2759"/>
<name>A0A397JRK0_9GLOM</name>
<dbReference type="Pfam" id="PF08238">
    <property type="entry name" value="Sel1"/>
    <property type="match status" value="2"/>
</dbReference>
<sequence>MEQQKMKRKHFSDEKKAFQWCLKSAEGGNRAAMFYLRNCYLNGIRTVKDEEKAFQWYLKSDYNT</sequence>
<dbReference type="EMBL" id="PQFF01000031">
    <property type="protein sequence ID" value="RHZ87533.1"/>
    <property type="molecule type" value="Genomic_DNA"/>
</dbReference>
<dbReference type="Gene3D" id="1.25.40.10">
    <property type="entry name" value="Tetratricopeptide repeat domain"/>
    <property type="match status" value="1"/>
</dbReference>
<reference evidence="1 2" key="1">
    <citation type="submission" date="2018-08" db="EMBL/GenBank/DDBJ databases">
        <title>Genome and evolution of the arbuscular mycorrhizal fungus Diversispora epigaea (formerly Glomus versiforme) and its bacterial endosymbionts.</title>
        <authorList>
            <person name="Sun X."/>
            <person name="Fei Z."/>
            <person name="Harrison M."/>
        </authorList>
    </citation>
    <scope>NUCLEOTIDE SEQUENCE [LARGE SCALE GENOMIC DNA]</scope>
    <source>
        <strain evidence="1 2">IT104</strain>
    </source>
</reference>
<comment type="caution">
    <text evidence="1">The sequence shown here is derived from an EMBL/GenBank/DDBJ whole genome shotgun (WGS) entry which is preliminary data.</text>
</comment>
<organism evidence="1 2">
    <name type="scientific">Diversispora epigaea</name>
    <dbReference type="NCBI Taxonomy" id="1348612"/>
    <lineage>
        <taxon>Eukaryota</taxon>
        <taxon>Fungi</taxon>
        <taxon>Fungi incertae sedis</taxon>
        <taxon>Mucoromycota</taxon>
        <taxon>Glomeromycotina</taxon>
        <taxon>Glomeromycetes</taxon>
        <taxon>Diversisporales</taxon>
        <taxon>Diversisporaceae</taxon>
        <taxon>Diversispora</taxon>
    </lineage>
</organism>
<evidence type="ECO:0000313" key="2">
    <source>
        <dbReference type="Proteomes" id="UP000266861"/>
    </source>
</evidence>
<dbReference type="InterPro" id="IPR006597">
    <property type="entry name" value="Sel1-like"/>
</dbReference>
<dbReference type="Proteomes" id="UP000266861">
    <property type="component" value="Unassembled WGS sequence"/>
</dbReference>
<evidence type="ECO:0000313" key="1">
    <source>
        <dbReference type="EMBL" id="RHZ87533.1"/>
    </source>
</evidence>
<gene>
    <name evidence="1" type="ORF">Glove_33g99</name>
</gene>
<proteinExistence type="predicted"/>
<accession>A0A397JRK0</accession>
<dbReference type="AlphaFoldDB" id="A0A397JRK0"/>
<dbReference type="SUPFAM" id="SSF81901">
    <property type="entry name" value="HCP-like"/>
    <property type="match status" value="1"/>
</dbReference>
<dbReference type="InterPro" id="IPR011990">
    <property type="entry name" value="TPR-like_helical_dom_sf"/>
</dbReference>
<keyword evidence="2" id="KW-1185">Reference proteome</keyword>